<dbReference type="InterPro" id="IPR011333">
    <property type="entry name" value="SKP1/BTB/POZ_sf"/>
</dbReference>
<dbReference type="GO" id="GO:0045211">
    <property type="term" value="C:postsynaptic membrane"/>
    <property type="evidence" value="ECO:0007669"/>
    <property type="project" value="TreeGrafter"/>
</dbReference>
<dbReference type="GO" id="GO:0051260">
    <property type="term" value="P:protein homooligomerization"/>
    <property type="evidence" value="ECO:0007669"/>
    <property type="project" value="InterPro"/>
</dbReference>
<comment type="caution">
    <text evidence="14">The sequence shown here is derived from an EMBL/GenBank/DDBJ whole genome shotgun (WGS) entry which is preliminary data.</text>
</comment>
<dbReference type="GO" id="GO:0042734">
    <property type="term" value="C:presynaptic membrane"/>
    <property type="evidence" value="ECO:0007669"/>
    <property type="project" value="TreeGrafter"/>
</dbReference>
<dbReference type="AlphaFoldDB" id="A0A7I8VY25"/>
<feature type="transmembrane region" description="Helical" evidence="12">
    <location>
        <begin position="272"/>
        <end position="294"/>
    </location>
</feature>
<dbReference type="GO" id="GO:0032809">
    <property type="term" value="C:neuronal cell body membrane"/>
    <property type="evidence" value="ECO:0007669"/>
    <property type="project" value="TreeGrafter"/>
</dbReference>
<dbReference type="SMART" id="SM00225">
    <property type="entry name" value="BTB"/>
    <property type="match status" value="1"/>
</dbReference>
<dbReference type="OrthoDB" id="296522at2759"/>
<evidence type="ECO:0000256" key="4">
    <source>
        <dbReference type="ARBA" id="ARBA00022692"/>
    </source>
</evidence>
<dbReference type="GO" id="GO:0005251">
    <property type="term" value="F:delayed rectifier potassium channel activity"/>
    <property type="evidence" value="ECO:0007669"/>
    <property type="project" value="TreeGrafter"/>
</dbReference>
<feature type="transmembrane region" description="Helical" evidence="12">
    <location>
        <begin position="209"/>
        <end position="231"/>
    </location>
</feature>
<feature type="transmembrane region" description="Helical" evidence="12">
    <location>
        <begin position="315"/>
        <end position="336"/>
    </location>
</feature>
<evidence type="ECO:0000256" key="1">
    <source>
        <dbReference type="ARBA" id="ARBA00004141"/>
    </source>
</evidence>
<dbReference type="PANTHER" id="PTHR11537:SF235">
    <property type="entry name" value="POTASSIUM VOLTAGE-GATED CHANNEL SUBFAMILY C MEMBER 1-LIKE"/>
    <property type="match status" value="1"/>
</dbReference>
<evidence type="ECO:0000313" key="15">
    <source>
        <dbReference type="Proteomes" id="UP000549394"/>
    </source>
</evidence>
<feature type="transmembrane region" description="Helical" evidence="12">
    <location>
        <begin position="155"/>
        <end position="174"/>
    </location>
</feature>
<evidence type="ECO:0000256" key="5">
    <source>
        <dbReference type="ARBA" id="ARBA00022826"/>
    </source>
</evidence>
<keyword evidence="7" id="KW-0630">Potassium</keyword>
<evidence type="ECO:0000313" key="14">
    <source>
        <dbReference type="EMBL" id="CAD5120736.1"/>
    </source>
</evidence>
<evidence type="ECO:0000256" key="6">
    <source>
        <dbReference type="ARBA" id="ARBA00022882"/>
    </source>
</evidence>
<dbReference type="Gene3D" id="3.30.710.10">
    <property type="entry name" value="Potassium Channel Kv1.1, Chain A"/>
    <property type="match status" value="1"/>
</dbReference>
<dbReference type="InterPro" id="IPR000210">
    <property type="entry name" value="BTB/POZ_dom"/>
</dbReference>
<evidence type="ECO:0000256" key="11">
    <source>
        <dbReference type="ARBA" id="ARBA00023303"/>
    </source>
</evidence>
<protein>
    <recommendedName>
        <fullName evidence="13">BTB domain-containing protein</fullName>
    </recommendedName>
</protein>
<dbReference type="InterPro" id="IPR005821">
    <property type="entry name" value="Ion_trans_dom"/>
</dbReference>
<evidence type="ECO:0000256" key="2">
    <source>
        <dbReference type="ARBA" id="ARBA00022448"/>
    </source>
</evidence>
<keyword evidence="15" id="KW-1185">Reference proteome</keyword>
<evidence type="ECO:0000256" key="10">
    <source>
        <dbReference type="ARBA" id="ARBA00023136"/>
    </source>
</evidence>
<comment type="subcellular location">
    <subcellularLocation>
        <location evidence="1">Membrane</location>
        <topology evidence="1">Multi-pass membrane protein</topology>
    </subcellularLocation>
</comment>
<organism evidence="14 15">
    <name type="scientific">Dimorphilus gyrociliatus</name>
    <dbReference type="NCBI Taxonomy" id="2664684"/>
    <lineage>
        <taxon>Eukaryota</taxon>
        <taxon>Metazoa</taxon>
        <taxon>Spiralia</taxon>
        <taxon>Lophotrochozoa</taxon>
        <taxon>Annelida</taxon>
        <taxon>Polychaeta</taxon>
        <taxon>Polychaeta incertae sedis</taxon>
        <taxon>Dinophilidae</taxon>
        <taxon>Dimorphilus</taxon>
    </lineage>
</organism>
<sequence length="424" mass="48281">MEDRITLNVGGVKFQCRADTLRSLPGTKLSTLSAENDAYDAAVGEYYFDRNPTLFNYILDAYRYGRIHVTAESVCGLVLKEELEYWGIGEEYIADCCWAAFVAKEREIKMRNEVINFFDKIDNESAPKADQCISRWRLGAWNFLENPMSSMPAKLWAFFFLAAVITSVTLLVMFTHRSFRINLVVPKRNVTGETNPKMLLQLTTTPYPMLVNIDIACMVLFGVELLLRFILSPDKKKFVLSFYNIIDCLCVLSTLCLTIVEFTNPSYLTDDRLFGFVYFLSVLGVMRTIRMIKLARHFTGMKILLLALKASLREVLLLIMLIVLGMLFFSTLIYFAEFFQESHFVNIPIGFWWSIVTMTTVGYGDKHPSSGWGYLVGAICALSGMLSTGLPIPVIASNFNLYYNVARAITIDRKKGEKRKKLTN</sequence>
<dbReference type="PANTHER" id="PTHR11537">
    <property type="entry name" value="VOLTAGE-GATED POTASSIUM CHANNEL"/>
    <property type="match status" value="1"/>
</dbReference>
<feature type="transmembrane region" description="Helical" evidence="12">
    <location>
        <begin position="342"/>
        <end position="363"/>
    </location>
</feature>
<evidence type="ECO:0000256" key="8">
    <source>
        <dbReference type="ARBA" id="ARBA00022989"/>
    </source>
</evidence>
<evidence type="ECO:0000256" key="9">
    <source>
        <dbReference type="ARBA" id="ARBA00023065"/>
    </source>
</evidence>
<dbReference type="Gene3D" id="1.10.287.70">
    <property type="match status" value="1"/>
</dbReference>
<dbReference type="InterPro" id="IPR003974">
    <property type="entry name" value="K_chnl_volt-dep_Kv3"/>
</dbReference>
<keyword evidence="5" id="KW-0631">Potassium channel</keyword>
<keyword evidence="10 12" id="KW-0472">Membrane</keyword>
<keyword evidence="11" id="KW-0407">Ion channel</keyword>
<keyword evidence="6" id="KW-0851">Voltage-gated channel</keyword>
<evidence type="ECO:0000259" key="13">
    <source>
        <dbReference type="SMART" id="SM00225"/>
    </source>
</evidence>
<evidence type="ECO:0000256" key="3">
    <source>
        <dbReference type="ARBA" id="ARBA00022538"/>
    </source>
</evidence>
<keyword evidence="4 12" id="KW-0812">Transmembrane</keyword>
<dbReference type="EMBL" id="CAJFCJ010000013">
    <property type="protein sequence ID" value="CAD5120736.1"/>
    <property type="molecule type" value="Genomic_DNA"/>
</dbReference>
<dbReference type="InterPro" id="IPR003131">
    <property type="entry name" value="T1-type_BTB"/>
</dbReference>
<dbReference type="SUPFAM" id="SSF81324">
    <property type="entry name" value="Voltage-gated potassium channels"/>
    <property type="match status" value="1"/>
</dbReference>
<dbReference type="PRINTS" id="PR01491">
    <property type="entry name" value="KVCHANNEL"/>
</dbReference>
<dbReference type="Proteomes" id="UP000549394">
    <property type="component" value="Unassembled WGS sequence"/>
</dbReference>
<reference evidence="14 15" key="1">
    <citation type="submission" date="2020-08" db="EMBL/GenBank/DDBJ databases">
        <authorList>
            <person name="Hejnol A."/>
        </authorList>
    </citation>
    <scope>NUCLEOTIDE SEQUENCE [LARGE SCALE GENOMIC DNA]</scope>
</reference>
<keyword evidence="3" id="KW-0633">Potassium transport</keyword>
<keyword evidence="2" id="KW-0813">Transport</keyword>
<dbReference type="GO" id="GO:0032590">
    <property type="term" value="C:dendrite membrane"/>
    <property type="evidence" value="ECO:0007669"/>
    <property type="project" value="TreeGrafter"/>
</dbReference>
<dbReference type="Gene3D" id="1.20.120.350">
    <property type="entry name" value="Voltage-gated potassium channels. Chain C"/>
    <property type="match status" value="1"/>
</dbReference>
<keyword evidence="8 12" id="KW-1133">Transmembrane helix</keyword>
<keyword evidence="9" id="KW-0406">Ion transport</keyword>
<dbReference type="InterPro" id="IPR027359">
    <property type="entry name" value="Volt_channel_dom_sf"/>
</dbReference>
<evidence type="ECO:0000256" key="7">
    <source>
        <dbReference type="ARBA" id="ARBA00022958"/>
    </source>
</evidence>
<evidence type="ECO:0000256" key="12">
    <source>
        <dbReference type="SAM" id="Phobius"/>
    </source>
</evidence>
<proteinExistence type="predicted"/>
<feature type="domain" description="BTB" evidence="13">
    <location>
        <begin position="3"/>
        <end position="104"/>
    </location>
</feature>
<accession>A0A7I8VY25</accession>
<feature type="transmembrane region" description="Helical" evidence="12">
    <location>
        <begin position="375"/>
        <end position="396"/>
    </location>
</feature>
<dbReference type="SUPFAM" id="SSF54695">
    <property type="entry name" value="POZ domain"/>
    <property type="match status" value="1"/>
</dbReference>
<dbReference type="GO" id="GO:0008076">
    <property type="term" value="C:voltage-gated potassium channel complex"/>
    <property type="evidence" value="ECO:0007669"/>
    <property type="project" value="InterPro"/>
</dbReference>
<dbReference type="GO" id="GO:0001508">
    <property type="term" value="P:action potential"/>
    <property type="evidence" value="ECO:0007669"/>
    <property type="project" value="TreeGrafter"/>
</dbReference>
<dbReference type="Pfam" id="PF00520">
    <property type="entry name" value="Ion_trans"/>
    <property type="match status" value="1"/>
</dbReference>
<dbReference type="InterPro" id="IPR003968">
    <property type="entry name" value="K_chnl_volt-dep_Kv"/>
</dbReference>
<gene>
    <name evidence="14" type="ORF">DGYR_LOCUS8785</name>
</gene>
<name>A0A7I8VY25_9ANNE</name>
<dbReference type="PRINTS" id="PR01498">
    <property type="entry name" value="SHAWCHANNEL"/>
</dbReference>
<dbReference type="InterPro" id="IPR028325">
    <property type="entry name" value="VG_K_chnl"/>
</dbReference>
<dbReference type="FunFam" id="1.10.287.70:FF:000002">
    <property type="entry name" value="Potassium voltage-gated channel subfamily a member"/>
    <property type="match status" value="1"/>
</dbReference>
<dbReference type="PRINTS" id="PR00169">
    <property type="entry name" value="KCHANNEL"/>
</dbReference>
<dbReference type="GO" id="GO:0043679">
    <property type="term" value="C:axon terminus"/>
    <property type="evidence" value="ECO:0007669"/>
    <property type="project" value="TreeGrafter"/>
</dbReference>
<feature type="transmembrane region" description="Helical" evidence="12">
    <location>
        <begin position="238"/>
        <end position="260"/>
    </location>
</feature>
<dbReference type="Pfam" id="PF02214">
    <property type="entry name" value="BTB_2"/>
    <property type="match status" value="1"/>
</dbReference>